<name>A0AAN6UY67_9PEZI</name>
<dbReference type="Proteomes" id="UP001302676">
    <property type="component" value="Unassembled WGS sequence"/>
</dbReference>
<feature type="compositionally biased region" description="Basic and acidic residues" evidence="1">
    <location>
        <begin position="215"/>
        <end position="224"/>
    </location>
</feature>
<keyword evidence="3" id="KW-1185">Reference proteome</keyword>
<feature type="compositionally biased region" description="Polar residues" evidence="1">
    <location>
        <begin position="165"/>
        <end position="189"/>
    </location>
</feature>
<protein>
    <submittedName>
        <fullName evidence="2">Uncharacterized protein</fullName>
    </submittedName>
</protein>
<reference evidence="2" key="2">
    <citation type="submission" date="2023-05" db="EMBL/GenBank/DDBJ databases">
        <authorList>
            <consortium name="Lawrence Berkeley National Laboratory"/>
            <person name="Steindorff A."/>
            <person name="Hensen N."/>
            <person name="Bonometti L."/>
            <person name="Westerberg I."/>
            <person name="Brannstrom I.O."/>
            <person name="Guillou S."/>
            <person name="Cros-Aarteil S."/>
            <person name="Calhoun S."/>
            <person name="Haridas S."/>
            <person name="Kuo A."/>
            <person name="Mondo S."/>
            <person name="Pangilinan J."/>
            <person name="Riley R."/>
            <person name="Labutti K."/>
            <person name="Andreopoulos B."/>
            <person name="Lipzen A."/>
            <person name="Chen C."/>
            <person name="Yanf M."/>
            <person name="Daum C."/>
            <person name="Ng V."/>
            <person name="Clum A."/>
            <person name="Ohm R."/>
            <person name="Martin F."/>
            <person name="Silar P."/>
            <person name="Natvig D."/>
            <person name="Lalanne C."/>
            <person name="Gautier V."/>
            <person name="Ament-Velasquez S.L."/>
            <person name="Kruys A."/>
            <person name="Hutchinson M.I."/>
            <person name="Powell A.J."/>
            <person name="Barry K."/>
            <person name="Miller A.N."/>
            <person name="Grigoriev I.V."/>
            <person name="Debuchy R."/>
            <person name="Gladieux P."/>
            <person name="Thoren M.H."/>
            <person name="Johannesson H."/>
        </authorList>
    </citation>
    <scope>NUCLEOTIDE SEQUENCE</scope>
    <source>
        <strain evidence="2">CBS 141.50</strain>
    </source>
</reference>
<feature type="compositionally biased region" description="Polar residues" evidence="1">
    <location>
        <begin position="320"/>
        <end position="334"/>
    </location>
</feature>
<accession>A0AAN6UY67</accession>
<evidence type="ECO:0000256" key="1">
    <source>
        <dbReference type="SAM" id="MobiDB-lite"/>
    </source>
</evidence>
<feature type="compositionally biased region" description="Polar residues" evidence="1">
    <location>
        <begin position="257"/>
        <end position="269"/>
    </location>
</feature>
<feature type="compositionally biased region" description="Basic and acidic residues" evidence="1">
    <location>
        <begin position="335"/>
        <end position="349"/>
    </location>
</feature>
<dbReference type="GeneID" id="87818281"/>
<comment type="caution">
    <text evidence="2">The sequence shown here is derived from an EMBL/GenBank/DDBJ whole genome shotgun (WGS) entry which is preliminary data.</text>
</comment>
<proteinExistence type="predicted"/>
<organism evidence="2 3">
    <name type="scientific">Dichotomopilus funicola</name>
    <dbReference type="NCBI Taxonomy" id="1934379"/>
    <lineage>
        <taxon>Eukaryota</taxon>
        <taxon>Fungi</taxon>
        <taxon>Dikarya</taxon>
        <taxon>Ascomycota</taxon>
        <taxon>Pezizomycotina</taxon>
        <taxon>Sordariomycetes</taxon>
        <taxon>Sordariomycetidae</taxon>
        <taxon>Sordariales</taxon>
        <taxon>Chaetomiaceae</taxon>
        <taxon>Dichotomopilus</taxon>
    </lineage>
</organism>
<feature type="region of interest" description="Disordered" evidence="1">
    <location>
        <begin position="110"/>
        <end position="368"/>
    </location>
</feature>
<sequence length="368" mass="39730">MATVCLDYQNSYTRPTTADLELTSRGLLAQNPPFSAVSGNPLHLPPPPELYNAGGSQLGGTRTPKNDGIKMSAGDESDHTPLTRAGLDIGGLQPSSTRIPVNDVIEISIDEESDDDALGLHRRKDDEDGPVVPSQIQESRASTPLLRGDESIIDLELADTEPPLRSQSPRSASSNCGVETQQTFASRPLSQGHEHQDDSSQMSDRTQRDPLVPGDTKKQDEEGRTVVSPQAQESAAGIPRLSHDESNNDCELAGAEQSVQSSMQPSASQARPIPQHLIGRRRLCDADDGKDSCPTVDSDAEHSEKDDVVGPPCRKRRKVSTVTVATGRTASQRQTRPDYGDSSSREARRSSWRPKRQGKRGAAHPLSP</sequence>
<dbReference type="EMBL" id="MU853615">
    <property type="protein sequence ID" value="KAK4141205.1"/>
    <property type="molecule type" value="Genomic_DNA"/>
</dbReference>
<feature type="compositionally biased region" description="Basic and acidic residues" evidence="1">
    <location>
        <begin position="282"/>
        <end position="291"/>
    </location>
</feature>
<dbReference type="RefSeq" id="XP_062634576.1">
    <property type="nucleotide sequence ID" value="XM_062781668.1"/>
</dbReference>
<evidence type="ECO:0000313" key="3">
    <source>
        <dbReference type="Proteomes" id="UP001302676"/>
    </source>
</evidence>
<feature type="compositionally biased region" description="Basic residues" evidence="1">
    <location>
        <begin position="350"/>
        <end position="362"/>
    </location>
</feature>
<dbReference type="AlphaFoldDB" id="A0AAN6UY67"/>
<feature type="region of interest" description="Disordered" evidence="1">
    <location>
        <begin position="33"/>
        <end position="97"/>
    </location>
</feature>
<feature type="compositionally biased region" description="Basic and acidic residues" evidence="1">
    <location>
        <begin position="299"/>
        <end position="308"/>
    </location>
</feature>
<evidence type="ECO:0000313" key="2">
    <source>
        <dbReference type="EMBL" id="KAK4141205.1"/>
    </source>
</evidence>
<reference evidence="2" key="1">
    <citation type="journal article" date="2023" name="Mol. Phylogenet. Evol.">
        <title>Genome-scale phylogeny and comparative genomics of the fungal order Sordariales.</title>
        <authorList>
            <person name="Hensen N."/>
            <person name="Bonometti L."/>
            <person name="Westerberg I."/>
            <person name="Brannstrom I.O."/>
            <person name="Guillou S."/>
            <person name="Cros-Aarteil S."/>
            <person name="Calhoun S."/>
            <person name="Haridas S."/>
            <person name="Kuo A."/>
            <person name="Mondo S."/>
            <person name="Pangilinan J."/>
            <person name="Riley R."/>
            <person name="LaButti K."/>
            <person name="Andreopoulos B."/>
            <person name="Lipzen A."/>
            <person name="Chen C."/>
            <person name="Yan M."/>
            <person name="Daum C."/>
            <person name="Ng V."/>
            <person name="Clum A."/>
            <person name="Steindorff A."/>
            <person name="Ohm R.A."/>
            <person name="Martin F."/>
            <person name="Silar P."/>
            <person name="Natvig D.O."/>
            <person name="Lalanne C."/>
            <person name="Gautier V."/>
            <person name="Ament-Velasquez S.L."/>
            <person name="Kruys A."/>
            <person name="Hutchinson M.I."/>
            <person name="Powell A.J."/>
            <person name="Barry K."/>
            <person name="Miller A.N."/>
            <person name="Grigoriev I.V."/>
            <person name="Debuchy R."/>
            <person name="Gladieux P."/>
            <person name="Hiltunen Thoren M."/>
            <person name="Johannesson H."/>
        </authorList>
    </citation>
    <scope>NUCLEOTIDE SEQUENCE</scope>
    <source>
        <strain evidence="2">CBS 141.50</strain>
    </source>
</reference>
<gene>
    <name evidence="2" type="ORF">C8A04DRAFT_31178</name>
</gene>